<reference evidence="1 2" key="1">
    <citation type="journal article" date="2016" name="Front. Microbiol.">
        <title>Genomic Resource of Rice Seed Associated Bacteria.</title>
        <authorList>
            <person name="Midha S."/>
            <person name="Bansal K."/>
            <person name="Sharma S."/>
            <person name="Kumar N."/>
            <person name="Patil P.P."/>
            <person name="Chaudhry V."/>
            <person name="Patil P.B."/>
        </authorList>
    </citation>
    <scope>NUCLEOTIDE SEQUENCE [LARGE SCALE GENOMIC DNA]</scope>
    <source>
        <strain evidence="1 2">NS319</strain>
    </source>
</reference>
<dbReference type="EMBL" id="LDTD01000021">
    <property type="protein sequence ID" value="KTT73126.1"/>
    <property type="molecule type" value="Genomic_DNA"/>
</dbReference>
<evidence type="ECO:0000313" key="2">
    <source>
        <dbReference type="Proteomes" id="UP000072867"/>
    </source>
</evidence>
<dbReference type="Proteomes" id="UP000072867">
    <property type="component" value="Unassembled WGS sequence"/>
</dbReference>
<gene>
    <name evidence="1" type="ORF">NS319_03600</name>
</gene>
<dbReference type="PATRIC" id="fig|33051.3.peg.1495"/>
<evidence type="ECO:0000313" key="1">
    <source>
        <dbReference type="EMBL" id="KTT73126.1"/>
    </source>
</evidence>
<dbReference type="AlphaFoldDB" id="A0A147I489"/>
<protein>
    <submittedName>
        <fullName evidence="1">Uncharacterized protein</fullName>
    </submittedName>
</protein>
<sequence length="121" mass="14422">MCPIVFGTKFYNLYVSVAKKIVLFIAHFSEQSVTITAMLDLNEYVHLLQKCVTMRSQDDPNPTINQSRDSSSHHPLCMNMKMRFRLLENQSSIHAPTSQQNEDRRQFAYHRRYRMHRQRLF</sequence>
<proteinExistence type="predicted"/>
<accession>A0A147I489</accession>
<name>A0A147I489_9SPHN</name>
<organism evidence="1 2">
    <name type="scientific">Sphingomonas sanguinis</name>
    <dbReference type="NCBI Taxonomy" id="33051"/>
    <lineage>
        <taxon>Bacteria</taxon>
        <taxon>Pseudomonadati</taxon>
        <taxon>Pseudomonadota</taxon>
        <taxon>Alphaproteobacteria</taxon>
        <taxon>Sphingomonadales</taxon>
        <taxon>Sphingomonadaceae</taxon>
        <taxon>Sphingomonas</taxon>
    </lineage>
</organism>
<comment type="caution">
    <text evidence="1">The sequence shown here is derived from an EMBL/GenBank/DDBJ whole genome shotgun (WGS) entry which is preliminary data.</text>
</comment>